<keyword evidence="3" id="KW-1185">Reference proteome</keyword>
<dbReference type="EMBL" id="CM026425">
    <property type="protein sequence ID" value="KAG0576168.1"/>
    <property type="molecule type" value="Genomic_DNA"/>
</dbReference>
<evidence type="ECO:0000313" key="3">
    <source>
        <dbReference type="Proteomes" id="UP000822688"/>
    </source>
</evidence>
<name>A0A8T0I0U6_CERPU</name>
<dbReference type="AlphaFoldDB" id="A0A8T0I0U6"/>
<dbReference type="OrthoDB" id="439326at2759"/>
<sequence>MGNWVSKKEPPPPVVLVPPLLERPHFATRSRMTESSYDLMFSKLARARLFNMYFDESRKILAQLVLQPADDPRVDVTGRVLAPTHGDALDSFDGEAVFRWQREVLDPNNFADLTISSVGSPIKIRACTFDSTRGLGAWTVLPLNPTNMGKVGDNVVLGARYATSQFTMGTSVSPLQWAGAPTSQWIPTCAWACGRVGPITTGVQFKALGQKSFENGSWSYAIDYGVGGKSPLEPSFNFCVELTDNSKLIASYYHHLVVQRRVKNPFEIKEVVAITNYVDLGFEFEHTLKTDSLDSSKSNLASEPPKMQLAGSWQANKNVQVKAKLGSRNSGLTVILKSWWQPSVTLSLAAVRDHKIGLTDLGFGVRVENFGDVSYERADPNYVMLTPTKQHLAEGLLKETGKRPMLQTDDVKSLSSQTLPADLRPPTDNLM</sequence>
<feature type="region of interest" description="Disordered" evidence="1">
    <location>
        <begin position="398"/>
        <end position="431"/>
    </location>
</feature>
<gene>
    <name evidence="2" type="ORF">KC19_5G060400</name>
</gene>
<proteinExistence type="predicted"/>
<evidence type="ECO:0000313" key="2">
    <source>
        <dbReference type="EMBL" id="KAG0576168.1"/>
    </source>
</evidence>
<dbReference type="InterPro" id="IPR023614">
    <property type="entry name" value="Porin_dom_sf"/>
</dbReference>
<dbReference type="Proteomes" id="UP000822688">
    <property type="component" value="Chromosome 5"/>
</dbReference>
<protein>
    <submittedName>
        <fullName evidence="2">Uncharacterized protein</fullName>
    </submittedName>
</protein>
<dbReference type="PANTHER" id="PTHR35738:SF3">
    <property type="entry name" value="OS05G0577800 PROTEIN"/>
    <property type="match status" value="1"/>
</dbReference>
<organism evidence="2 3">
    <name type="scientific">Ceratodon purpureus</name>
    <name type="common">Fire moss</name>
    <name type="synonym">Dicranum purpureum</name>
    <dbReference type="NCBI Taxonomy" id="3225"/>
    <lineage>
        <taxon>Eukaryota</taxon>
        <taxon>Viridiplantae</taxon>
        <taxon>Streptophyta</taxon>
        <taxon>Embryophyta</taxon>
        <taxon>Bryophyta</taxon>
        <taxon>Bryophytina</taxon>
        <taxon>Bryopsida</taxon>
        <taxon>Dicranidae</taxon>
        <taxon>Pseudoditrichales</taxon>
        <taxon>Ditrichaceae</taxon>
        <taxon>Ceratodon</taxon>
    </lineage>
</organism>
<dbReference type="Gene3D" id="2.40.160.10">
    <property type="entry name" value="Porin"/>
    <property type="match status" value="1"/>
</dbReference>
<comment type="caution">
    <text evidence="2">The sequence shown here is derived from an EMBL/GenBank/DDBJ whole genome shotgun (WGS) entry which is preliminary data.</text>
</comment>
<reference evidence="2" key="1">
    <citation type="submission" date="2020-06" db="EMBL/GenBank/DDBJ databases">
        <title>WGS assembly of Ceratodon purpureus strain R40.</title>
        <authorList>
            <person name="Carey S.B."/>
            <person name="Jenkins J."/>
            <person name="Shu S."/>
            <person name="Lovell J.T."/>
            <person name="Sreedasyam A."/>
            <person name="Maumus F."/>
            <person name="Tiley G.P."/>
            <person name="Fernandez-Pozo N."/>
            <person name="Barry K."/>
            <person name="Chen C."/>
            <person name="Wang M."/>
            <person name="Lipzen A."/>
            <person name="Daum C."/>
            <person name="Saski C.A."/>
            <person name="Payton A.C."/>
            <person name="Mcbreen J.C."/>
            <person name="Conrad R.E."/>
            <person name="Kollar L.M."/>
            <person name="Olsson S."/>
            <person name="Huttunen S."/>
            <person name="Landis J.B."/>
            <person name="Wickett N.J."/>
            <person name="Johnson M.G."/>
            <person name="Rensing S.A."/>
            <person name="Grimwood J."/>
            <person name="Schmutz J."/>
            <person name="Mcdaniel S.F."/>
        </authorList>
    </citation>
    <scope>NUCLEOTIDE SEQUENCE</scope>
    <source>
        <strain evidence="2">R40</strain>
    </source>
</reference>
<accession>A0A8T0I0U6</accession>
<dbReference type="PANTHER" id="PTHR35738">
    <property type="entry name" value="OS05G0577800 PROTEIN"/>
    <property type="match status" value="1"/>
</dbReference>
<evidence type="ECO:0000256" key="1">
    <source>
        <dbReference type="SAM" id="MobiDB-lite"/>
    </source>
</evidence>